<reference evidence="2" key="1">
    <citation type="journal article" date="2020" name="Nature">
        <title>Giant virus diversity and host interactions through global metagenomics.</title>
        <authorList>
            <person name="Schulz F."/>
            <person name="Roux S."/>
            <person name="Paez-Espino D."/>
            <person name="Jungbluth S."/>
            <person name="Walsh D.A."/>
            <person name="Denef V.J."/>
            <person name="McMahon K.D."/>
            <person name="Konstantinidis K.T."/>
            <person name="Eloe-Fadrosh E.A."/>
            <person name="Kyrpides N.C."/>
            <person name="Woyke T."/>
        </authorList>
    </citation>
    <scope>NUCLEOTIDE SEQUENCE</scope>
    <source>
        <strain evidence="2">GVMAG-S-ERX556022-25</strain>
    </source>
</reference>
<name>A0A6C0AXZ7_9ZZZZ</name>
<feature type="transmembrane region" description="Helical" evidence="1">
    <location>
        <begin position="7"/>
        <end position="27"/>
    </location>
</feature>
<proteinExistence type="predicted"/>
<evidence type="ECO:0000313" key="2">
    <source>
        <dbReference type="EMBL" id="QHS84648.1"/>
    </source>
</evidence>
<organism evidence="2">
    <name type="scientific">viral metagenome</name>
    <dbReference type="NCBI Taxonomy" id="1070528"/>
    <lineage>
        <taxon>unclassified sequences</taxon>
        <taxon>metagenomes</taxon>
        <taxon>organismal metagenomes</taxon>
    </lineage>
</organism>
<protein>
    <submittedName>
        <fullName evidence="2">Uncharacterized protein</fullName>
    </submittedName>
</protein>
<keyword evidence="1" id="KW-1133">Transmembrane helix</keyword>
<sequence length="43" mass="5211">MIKLWKEFFMVFIVFGAILTLTNYISIKIKLYNEFDKYTNNSI</sequence>
<dbReference type="AlphaFoldDB" id="A0A6C0AXZ7"/>
<keyword evidence="1" id="KW-0472">Membrane</keyword>
<accession>A0A6C0AXZ7</accession>
<evidence type="ECO:0000256" key="1">
    <source>
        <dbReference type="SAM" id="Phobius"/>
    </source>
</evidence>
<keyword evidence="1" id="KW-0812">Transmembrane</keyword>
<dbReference type="EMBL" id="MN738810">
    <property type="protein sequence ID" value="QHS84648.1"/>
    <property type="molecule type" value="Genomic_DNA"/>
</dbReference>